<dbReference type="Gene3D" id="3.30.379.10">
    <property type="entry name" value="Chitobiase/beta-hexosaminidase domain 2-like"/>
    <property type="match status" value="1"/>
</dbReference>
<evidence type="ECO:0000259" key="3">
    <source>
        <dbReference type="Pfam" id="PF05089"/>
    </source>
</evidence>
<evidence type="ECO:0000259" key="4">
    <source>
        <dbReference type="Pfam" id="PF12971"/>
    </source>
</evidence>
<protein>
    <submittedName>
        <fullName evidence="6">Alpha-N-acetylglucosaminidase</fullName>
    </submittedName>
</protein>
<dbReference type="Pfam" id="PF12971">
    <property type="entry name" value="NAGLU_N"/>
    <property type="match status" value="1"/>
</dbReference>
<proteinExistence type="predicted"/>
<dbReference type="InterPro" id="IPR029018">
    <property type="entry name" value="Hex-like_dom2"/>
</dbReference>
<dbReference type="PANTHER" id="PTHR12872:SF1">
    <property type="entry name" value="ALPHA-N-ACETYLGLUCOSAMINIDASE"/>
    <property type="match status" value="1"/>
</dbReference>
<sequence length="731" mass="82422">MKHPAAVILLCIAALTRTVSASCHEGISPSAPVYSLIERICPGSSGNFIILIDTAASGSFFELSQSADGRVSISADCPVSAATGLNWYLKYYAGIHLSWNCMRAELPAELPPVPVPERRTTRSQYRYYLNYCTFSYSMAFWDWARWEQELDWMALHGINLCLAAVGSDALWLNVLRRLGYSDSDAADFIAGPAFQAWWLMNNLEGWGGPNPSSWYARNTELQKNILSRMAELGIEPVLPGYSGMLPHDAAERLGLNVADPGLWQGYHRPAFLQPEDENFQKIADIYYEESEKLFGKARFYSMDPFHEGGRTAGVDLETAGKAIHSAMQRNSPGAKWVVQAWGANPRPAMIRSVPRGDMLVLDLYSESRPQWGDPSSSWYRPGGFDGHDWLYCMLLNFGGNVGLHGKMQHIIDEYYKADSSRFSGTMLGVGLTMEGIENNPVMYELLCELPWRPEHFSKDEWLQGYLRARYGRITPEVLQAWRLLAGSIYECPAASTQQGTHESIFCARPSLDTYQASSWSEMSDYYDPQDVIMAADLMVQAAPDFAGRDNFEYDLVDILRQAIAEKGRLTYKAIQQAYTSRDTAALRTHGENFLTLILLQDSLLSSRREFMVGNWIAQARALGKDEAMKDWLEWNARVQITTWGNRTASDTGGLHDYAHKEWSGLLADFYYLRWKTWLDRLLAAPTGPDPAISIDYYSLEEPWTLRKNTYPSNPISSPIPTAIRIWSTIPK</sequence>
<keyword evidence="2" id="KW-0732">Signal</keyword>
<feature type="domain" description="Alpha-N-acetylglucosaminidase tim-barrel" evidence="3">
    <location>
        <begin position="126"/>
        <end position="452"/>
    </location>
</feature>
<evidence type="ECO:0000256" key="2">
    <source>
        <dbReference type="SAM" id="SignalP"/>
    </source>
</evidence>
<comment type="caution">
    <text evidence="6">The sequence shown here is derived from an EMBL/GenBank/DDBJ whole genome shotgun (WGS) entry which is preliminary data.</text>
</comment>
<dbReference type="Pfam" id="PF12972">
    <property type="entry name" value="NAGLU_C"/>
    <property type="match status" value="1"/>
</dbReference>
<evidence type="ECO:0000256" key="1">
    <source>
        <dbReference type="ARBA" id="ARBA00022801"/>
    </source>
</evidence>
<feature type="domain" description="Alpha-N-acetylglucosaminidase N-terminal" evidence="4">
    <location>
        <begin position="32"/>
        <end position="111"/>
    </location>
</feature>
<dbReference type="Gene3D" id="3.20.20.80">
    <property type="entry name" value="Glycosidases"/>
    <property type="match status" value="1"/>
</dbReference>
<gene>
    <name evidence="6" type="ORF">IAC94_07550</name>
</gene>
<dbReference type="Gene3D" id="1.20.120.670">
    <property type="entry name" value="N-acetyl-b-d-glucoasminidase"/>
    <property type="match status" value="1"/>
</dbReference>
<dbReference type="GO" id="GO:0016787">
    <property type="term" value="F:hydrolase activity"/>
    <property type="evidence" value="ECO:0007669"/>
    <property type="project" value="UniProtKB-KW"/>
</dbReference>
<evidence type="ECO:0000259" key="5">
    <source>
        <dbReference type="Pfam" id="PF12972"/>
    </source>
</evidence>
<dbReference type="PANTHER" id="PTHR12872">
    <property type="entry name" value="ALPHA-N-ACETYLGLUCOSAMINIDASE"/>
    <property type="match status" value="1"/>
</dbReference>
<dbReference type="Pfam" id="PF05089">
    <property type="entry name" value="NAGLU"/>
    <property type="match status" value="1"/>
</dbReference>
<dbReference type="InterPro" id="IPR024732">
    <property type="entry name" value="NAGLU_C"/>
</dbReference>
<feature type="chain" id="PRO_5038690684" evidence="2">
    <location>
        <begin position="22"/>
        <end position="731"/>
    </location>
</feature>
<name>A0A9D1E2C9_9BACT</name>
<accession>A0A9D1E2C9</accession>
<feature type="signal peptide" evidence="2">
    <location>
        <begin position="1"/>
        <end position="21"/>
    </location>
</feature>
<keyword evidence="1" id="KW-0378">Hydrolase</keyword>
<dbReference type="InterPro" id="IPR024733">
    <property type="entry name" value="NAGLU_tim-barrel"/>
</dbReference>
<evidence type="ECO:0000313" key="6">
    <source>
        <dbReference type="EMBL" id="HIR63356.1"/>
    </source>
</evidence>
<organism evidence="6 7">
    <name type="scientific">Candidatus Coprenecus avistercoris</name>
    <dbReference type="NCBI Taxonomy" id="2840730"/>
    <lineage>
        <taxon>Bacteria</taxon>
        <taxon>Pseudomonadati</taxon>
        <taxon>Bacteroidota</taxon>
        <taxon>Bacteroidia</taxon>
        <taxon>Bacteroidales</taxon>
        <taxon>Rikenellaceae</taxon>
        <taxon>Rikenellaceae incertae sedis</taxon>
        <taxon>Candidatus Coprenecus</taxon>
    </lineage>
</organism>
<dbReference type="AlphaFoldDB" id="A0A9D1E2C9"/>
<evidence type="ECO:0000313" key="7">
    <source>
        <dbReference type="Proteomes" id="UP000886744"/>
    </source>
</evidence>
<reference evidence="6" key="1">
    <citation type="submission" date="2020-10" db="EMBL/GenBank/DDBJ databases">
        <authorList>
            <person name="Gilroy R."/>
        </authorList>
    </citation>
    <scope>NUCLEOTIDE SEQUENCE</scope>
    <source>
        <strain evidence="6">ChiHjej13B12-12457</strain>
    </source>
</reference>
<reference evidence="6" key="2">
    <citation type="journal article" date="2021" name="PeerJ">
        <title>Extensive microbial diversity within the chicken gut microbiome revealed by metagenomics and culture.</title>
        <authorList>
            <person name="Gilroy R."/>
            <person name="Ravi A."/>
            <person name="Getino M."/>
            <person name="Pursley I."/>
            <person name="Horton D.L."/>
            <person name="Alikhan N.F."/>
            <person name="Baker D."/>
            <person name="Gharbi K."/>
            <person name="Hall N."/>
            <person name="Watson M."/>
            <person name="Adriaenssens E.M."/>
            <person name="Foster-Nyarko E."/>
            <person name="Jarju S."/>
            <person name="Secka A."/>
            <person name="Antonio M."/>
            <person name="Oren A."/>
            <person name="Chaudhuri R.R."/>
            <person name="La Ragione R."/>
            <person name="Hildebrand F."/>
            <person name="Pallen M.J."/>
        </authorList>
    </citation>
    <scope>NUCLEOTIDE SEQUENCE</scope>
    <source>
        <strain evidence="6">ChiHjej13B12-12457</strain>
    </source>
</reference>
<dbReference type="InterPro" id="IPR024240">
    <property type="entry name" value="NAGLU_N"/>
</dbReference>
<feature type="domain" description="Alpha-N-acetylglucosaminidase C-terminal" evidence="5">
    <location>
        <begin position="461"/>
        <end position="725"/>
    </location>
</feature>
<dbReference type="GO" id="GO:0005975">
    <property type="term" value="P:carbohydrate metabolic process"/>
    <property type="evidence" value="ECO:0007669"/>
    <property type="project" value="UniProtKB-ARBA"/>
</dbReference>
<dbReference type="InterPro" id="IPR007781">
    <property type="entry name" value="NAGLU"/>
</dbReference>
<dbReference type="Proteomes" id="UP000886744">
    <property type="component" value="Unassembled WGS sequence"/>
</dbReference>
<dbReference type="EMBL" id="DVHI01000095">
    <property type="protein sequence ID" value="HIR63356.1"/>
    <property type="molecule type" value="Genomic_DNA"/>
</dbReference>